<dbReference type="AlphaFoldDB" id="A0AAD9PPT3"/>
<sequence length="300" mass="33569">MPIWNNKQNLRRICCTCRSTVSVDDIATPSKTPEDPTQDITTGLENISLNSSTLGIPVTPGESFYVQPSSESFSEVSFDDIDTEHAVSKPVEALNTYLVSRDLSPIRSQLTNSLGNCSALRETLSTDKDSDDETIVDETLMSALAECYYAATCWETRRQILCVMADKVPFKRLLKWIPDLTKYRYTEAKRHCFLHGSHIVQDLPLGERTMTLSTKETIKVPNVIRTLLPERIAKQYQTYCKESGFEGLGRSTLLRILKTCAASMRKSLQGMDYISCLGAEAFDDLLEVIEVGTLVKGWDG</sequence>
<evidence type="ECO:0000313" key="2">
    <source>
        <dbReference type="Proteomes" id="UP001249851"/>
    </source>
</evidence>
<reference evidence="1" key="1">
    <citation type="journal article" date="2023" name="G3 (Bethesda)">
        <title>Whole genome assembly and annotation of the endangered Caribbean coral Acropora cervicornis.</title>
        <authorList>
            <person name="Selwyn J.D."/>
            <person name="Vollmer S.V."/>
        </authorList>
    </citation>
    <scope>NUCLEOTIDE SEQUENCE</scope>
    <source>
        <strain evidence="1">K2</strain>
    </source>
</reference>
<name>A0AAD9PPT3_ACRCE</name>
<organism evidence="1 2">
    <name type="scientific">Acropora cervicornis</name>
    <name type="common">Staghorn coral</name>
    <dbReference type="NCBI Taxonomy" id="6130"/>
    <lineage>
        <taxon>Eukaryota</taxon>
        <taxon>Metazoa</taxon>
        <taxon>Cnidaria</taxon>
        <taxon>Anthozoa</taxon>
        <taxon>Hexacorallia</taxon>
        <taxon>Scleractinia</taxon>
        <taxon>Astrocoeniina</taxon>
        <taxon>Acroporidae</taxon>
        <taxon>Acropora</taxon>
    </lineage>
</organism>
<keyword evidence="2" id="KW-1185">Reference proteome</keyword>
<protein>
    <submittedName>
        <fullName evidence="1">Uncharacterized protein</fullName>
    </submittedName>
</protein>
<gene>
    <name evidence="1" type="ORF">P5673_033560</name>
</gene>
<comment type="caution">
    <text evidence="1">The sequence shown here is derived from an EMBL/GenBank/DDBJ whole genome shotgun (WGS) entry which is preliminary data.</text>
</comment>
<accession>A0AAD9PPT3</accession>
<proteinExistence type="predicted"/>
<dbReference type="EMBL" id="JARQWQ010000280">
    <property type="protein sequence ID" value="KAK2546787.1"/>
    <property type="molecule type" value="Genomic_DNA"/>
</dbReference>
<evidence type="ECO:0000313" key="1">
    <source>
        <dbReference type="EMBL" id="KAK2546787.1"/>
    </source>
</evidence>
<dbReference type="Proteomes" id="UP001249851">
    <property type="component" value="Unassembled WGS sequence"/>
</dbReference>
<reference evidence="1" key="2">
    <citation type="journal article" date="2023" name="Science">
        <title>Genomic signatures of disease resistance in endangered staghorn corals.</title>
        <authorList>
            <person name="Vollmer S.V."/>
            <person name="Selwyn J.D."/>
            <person name="Despard B.A."/>
            <person name="Roesel C.L."/>
        </authorList>
    </citation>
    <scope>NUCLEOTIDE SEQUENCE</scope>
    <source>
        <strain evidence="1">K2</strain>
    </source>
</reference>